<evidence type="ECO:0000313" key="3">
    <source>
        <dbReference type="Proteomes" id="UP000053240"/>
    </source>
</evidence>
<evidence type="ECO:0000256" key="1">
    <source>
        <dbReference type="RuleBase" id="RU367081"/>
    </source>
</evidence>
<keyword evidence="1" id="KW-0472">Membrane</keyword>
<dbReference type="InParanoid" id="A0A194QM89"/>
<dbReference type="GO" id="GO:0102389">
    <property type="term" value="F:polyprenol reductase activity"/>
    <property type="evidence" value="ECO:0007669"/>
    <property type="project" value="UniProtKB-UniRule"/>
</dbReference>
<comment type="function">
    <text evidence="1">Plays a key role in early steps of protein N-linked glycosylation by being involved in the conversion of polyprenol into dolichol. Acts as a polyprenal reductase that mediates the reduction of polyprenal into dolichal in a NADP-dependent mechanism. Dolichols are required for the synthesis of dolichol-linked monosaccharides and the oligosaccharide precursor used for N-glycosylation.</text>
</comment>
<comment type="caution">
    <text evidence="1">Lacks conserved residue(s) required for the propagation of feature annotation.</text>
</comment>
<dbReference type="InterPro" id="IPR039698">
    <property type="entry name" value="Dfg10/SRD5A3"/>
</dbReference>
<dbReference type="GO" id="GO:0005789">
    <property type="term" value="C:endoplasmic reticulum membrane"/>
    <property type="evidence" value="ECO:0007669"/>
    <property type="project" value="UniProtKB-SubCell"/>
</dbReference>
<comment type="similarity">
    <text evidence="1">Belongs to the steroid 5-alpha reductase family. Polyprenal reductase subfamily.</text>
</comment>
<dbReference type="EC" id="1.3.1.94" evidence="1"/>
<comment type="subcellular location">
    <subcellularLocation>
        <location evidence="1">Endoplasmic reticulum membrane</location>
    </subcellularLocation>
</comment>
<dbReference type="PANTHER" id="PTHR14624:SF0">
    <property type="entry name" value="POLYPRENOL REDUCTASE"/>
    <property type="match status" value="1"/>
</dbReference>
<accession>A0A194QM89</accession>
<dbReference type="AlphaFoldDB" id="A0A194QM89"/>
<feature type="transmembrane region" description="Helical" evidence="1">
    <location>
        <begin position="61"/>
        <end position="82"/>
    </location>
</feature>
<keyword evidence="1" id="KW-0812">Transmembrane</keyword>
<dbReference type="GO" id="GO:0003865">
    <property type="term" value="F:3-oxo-5-alpha-steroid 4-dehydrogenase activity"/>
    <property type="evidence" value="ECO:0007669"/>
    <property type="project" value="TreeGrafter"/>
</dbReference>
<name>A0A194QM89_PAPMA</name>
<keyword evidence="3" id="KW-1185">Reference proteome</keyword>
<dbReference type="UniPathway" id="UPA00378"/>
<sequence>MCTTANAFVQIVMTIIFKEEEPKVSAMAALLTLSLLTLHCWRRFYESHKLQVFARTSKINLFYYGTAYVHYAALILITVGQAPLFCGKQKGEIQWTDDWTKLFYIPCIFLFLLASYGQYSSNVVLANLRRDKNGAVVTILYTYVNRVIMQNYYDMVLI</sequence>
<dbReference type="GO" id="GO:0006488">
    <property type="term" value="P:dolichol-linked oligosaccharide biosynthetic process"/>
    <property type="evidence" value="ECO:0007669"/>
    <property type="project" value="UniProtKB-UniRule"/>
</dbReference>
<keyword evidence="1" id="KW-0560">Oxidoreductase</keyword>
<evidence type="ECO:0000313" key="2">
    <source>
        <dbReference type="EMBL" id="KPJ06075.1"/>
    </source>
</evidence>
<comment type="pathway">
    <text evidence="1">Protein modification; protein glycosylation.</text>
</comment>
<comment type="catalytic activity">
    <reaction evidence="1">
        <text>a di-trans,poly-cis-dolichal + NADP(+) = a di-trans,poly-cis-polyprenal + NADPH + H(+)</text>
        <dbReference type="Rhea" id="RHEA:80727"/>
        <dbReference type="Rhea" id="RHEA-COMP:19536"/>
        <dbReference type="Rhea" id="RHEA-COMP:19537"/>
        <dbReference type="ChEBI" id="CHEBI:15378"/>
        <dbReference type="ChEBI" id="CHEBI:57783"/>
        <dbReference type="ChEBI" id="CHEBI:58349"/>
        <dbReference type="ChEBI" id="CHEBI:231623"/>
        <dbReference type="ChEBI" id="CHEBI:231637"/>
        <dbReference type="EC" id="1.3.1.94"/>
    </reaction>
    <physiologicalReaction direction="right-to-left" evidence="1">
        <dbReference type="Rhea" id="RHEA:80729"/>
    </physiologicalReaction>
</comment>
<keyword evidence="1" id="KW-1133">Transmembrane helix</keyword>
<dbReference type="GO" id="GO:0160198">
    <property type="term" value="F:polyprenal reductase activity"/>
    <property type="evidence" value="ECO:0007669"/>
    <property type="project" value="UniProtKB-EC"/>
</dbReference>
<proteinExistence type="inferred from homology"/>
<dbReference type="EMBL" id="KQ461198">
    <property type="protein sequence ID" value="KPJ06075.1"/>
    <property type="molecule type" value="Genomic_DNA"/>
</dbReference>
<dbReference type="Proteomes" id="UP000053240">
    <property type="component" value="Unassembled WGS sequence"/>
</dbReference>
<keyword evidence="1" id="KW-0256">Endoplasmic reticulum</keyword>
<gene>
    <name evidence="2" type="ORF">RR48_14517</name>
</gene>
<protein>
    <recommendedName>
        <fullName evidence="1">Polyprenal reductase</fullName>
        <ecNumber evidence="1">1.3.1.94</ecNumber>
    </recommendedName>
</protein>
<reference evidence="2 3" key="1">
    <citation type="journal article" date="2015" name="Nat. Commun.">
        <title>Outbred genome sequencing and CRISPR/Cas9 gene editing in butterflies.</title>
        <authorList>
            <person name="Li X."/>
            <person name="Fan D."/>
            <person name="Zhang W."/>
            <person name="Liu G."/>
            <person name="Zhang L."/>
            <person name="Zhao L."/>
            <person name="Fang X."/>
            <person name="Chen L."/>
            <person name="Dong Y."/>
            <person name="Chen Y."/>
            <person name="Ding Y."/>
            <person name="Zhao R."/>
            <person name="Feng M."/>
            <person name="Zhu Y."/>
            <person name="Feng Y."/>
            <person name="Jiang X."/>
            <person name="Zhu D."/>
            <person name="Xiang H."/>
            <person name="Feng X."/>
            <person name="Li S."/>
            <person name="Wang J."/>
            <person name="Zhang G."/>
            <person name="Kronforst M.R."/>
            <person name="Wang W."/>
        </authorList>
    </citation>
    <scope>NUCLEOTIDE SEQUENCE [LARGE SCALE GENOMIC DNA]</scope>
    <source>
        <strain evidence="2">Ya'a_city_454_Pm</strain>
        <tissue evidence="2">Whole body</tissue>
    </source>
</reference>
<keyword evidence="1" id="KW-0521">NADP</keyword>
<organism evidence="2 3">
    <name type="scientific">Papilio machaon</name>
    <name type="common">Old World swallowtail butterfly</name>
    <dbReference type="NCBI Taxonomy" id="76193"/>
    <lineage>
        <taxon>Eukaryota</taxon>
        <taxon>Metazoa</taxon>
        <taxon>Ecdysozoa</taxon>
        <taxon>Arthropoda</taxon>
        <taxon>Hexapoda</taxon>
        <taxon>Insecta</taxon>
        <taxon>Pterygota</taxon>
        <taxon>Neoptera</taxon>
        <taxon>Endopterygota</taxon>
        <taxon>Lepidoptera</taxon>
        <taxon>Glossata</taxon>
        <taxon>Ditrysia</taxon>
        <taxon>Papilionoidea</taxon>
        <taxon>Papilionidae</taxon>
        <taxon>Papilioninae</taxon>
        <taxon>Papilio</taxon>
    </lineage>
</organism>
<dbReference type="STRING" id="76193.A0A194QM89"/>
<dbReference type="GO" id="GO:0016095">
    <property type="term" value="P:polyprenol catabolic process"/>
    <property type="evidence" value="ECO:0007669"/>
    <property type="project" value="UniProtKB-UniRule"/>
</dbReference>
<feature type="transmembrane region" description="Helical" evidence="1">
    <location>
        <begin position="102"/>
        <end position="119"/>
    </location>
</feature>
<dbReference type="PANTHER" id="PTHR14624">
    <property type="entry name" value="DFG10 PROTEIN"/>
    <property type="match status" value="1"/>
</dbReference>